<evidence type="ECO:0000313" key="9">
    <source>
        <dbReference type="Proteomes" id="UP001200932"/>
    </source>
</evidence>
<dbReference type="EMBL" id="JAKGUF010000006">
    <property type="protein sequence ID" value="MCF4144867.1"/>
    <property type="molecule type" value="Genomic_DNA"/>
</dbReference>
<evidence type="ECO:0000259" key="7">
    <source>
        <dbReference type="PROSITE" id="PS51379"/>
    </source>
</evidence>
<feature type="domain" description="4Fe-4S ferredoxin-type" evidence="7">
    <location>
        <begin position="329"/>
        <end position="359"/>
    </location>
</feature>
<dbReference type="RefSeq" id="WP_236114882.1">
    <property type="nucleotide sequence ID" value="NZ_JAKGUF010000006.1"/>
</dbReference>
<evidence type="ECO:0000256" key="6">
    <source>
        <dbReference type="SAM" id="MobiDB-lite"/>
    </source>
</evidence>
<sequence>MDNRRMRELEEMCIQEDPPFCQAACPLGMDGRGLCSDLAAGTVDKARAKVEEGLPLPLLLCCICDEPCKKACPKGRSGDPISMALLERYSLENGKAPRKRPSFLSPRTDRIALVGSGLAAMAALESLRAKRYLPQVYIPDGDLAARLREDDRLPRDLLDETLERLLEGLNVAAESPSLEKLSEFDGVVIADGSPLRYPGPTDDITFATEVTGLFSLPLPSDSPSTEARRGLEAVLSLERHLQGASLESERTKKADRNTRLRAPEDDTPSEAIVPSGGTYSSEEATAEAARCLTCQCLICHPWCLYLQEYGGSPRKYIRTYHNNLIINKGNRTANRMIDSCTLCGLCAEVCPTGLDVGQASLESRRKMVDTGHMPPSHHDYPLRDMASALEETDFLLDPTGGSPEWLFFPGCQLGASEPRWVTESYRYLTDRLESVALWVSCCGAPARWGGREALYMDVMDLWIDRWEELGRPKVVTACSTCHGLLKERLPEGTAVTLWETMDKLGLPEEGAISAETVTVSDPCTARDDRTAREAVRNLLRRRGLALEEHPRSGRTTECCGFGGLVFSANPDLAKRSAARRVQEAGHPMVVSCAMCRELYARTGHPTWHILELLLSPEGKAPSPRPFPGWSARRENRKKLKAEMTSGTTPKKPSESLVMDEELRQNLDDRWIIEEEILKVIEEAQSGGSRLRRKDSDVYLAYSVLGERTLWVEYSPEGDRWRIHDSYSHRMTIQEVTR</sequence>
<dbReference type="NCBIfam" id="NF045663">
    <property type="entry name" value="diclust_near_Sec"/>
    <property type="match status" value="1"/>
</dbReference>
<protein>
    <submittedName>
        <fullName evidence="8">4Fe-4S dicluster domain-containing protein</fullName>
    </submittedName>
</protein>
<dbReference type="InterPro" id="IPR004017">
    <property type="entry name" value="Cys_rich_dom"/>
</dbReference>
<dbReference type="Pfam" id="PF13534">
    <property type="entry name" value="Fer4_17"/>
    <property type="match status" value="1"/>
</dbReference>
<dbReference type="InterPro" id="IPR009051">
    <property type="entry name" value="Helical_ferredxn"/>
</dbReference>
<evidence type="ECO:0000256" key="4">
    <source>
        <dbReference type="ARBA" id="ARBA00023004"/>
    </source>
</evidence>
<keyword evidence="3" id="KW-0560">Oxidoreductase</keyword>
<dbReference type="Pfam" id="PF14691">
    <property type="entry name" value="Fer4_20"/>
    <property type="match status" value="1"/>
</dbReference>
<dbReference type="SUPFAM" id="SSF46548">
    <property type="entry name" value="alpha-helical ferredoxin"/>
    <property type="match status" value="2"/>
</dbReference>
<evidence type="ECO:0000256" key="2">
    <source>
        <dbReference type="ARBA" id="ARBA00022723"/>
    </source>
</evidence>
<keyword evidence="1" id="KW-0004">4Fe-4S</keyword>
<keyword evidence="4" id="KW-0408">Iron</keyword>
<keyword evidence="5" id="KW-0411">Iron-sulfur</keyword>
<keyword evidence="2" id="KW-0479">Metal-binding</keyword>
<dbReference type="InterPro" id="IPR028261">
    <property type="entry name" value="DPD_II"/>
</dbReference>
<dbReference type="PANTHER" id="PTHR43255">
    <property type="entry name" value="IRON-SULFUR-BINDING OXIDOREDUCTASE FADF-RELATED-RELATED"/>
    <property type="match status" value="1"/>
</dbReference>
<name>A0ABS9EUD3_9BACT</name>
<accession>A0ABS9EUD3</accession>
<reference evidence="8 9" key="1">
    <citation type="submission" date="2022-01" db="EMBL/GenBank/DDBJ databases">
        <title>Dethiosulfovibrio faecalis sp. nov., a novel proteolytic, non-sulfur-reducing bacterium isolated from a marine aquaculture solid waste bioreactor.</title>
        <authorList>
            <person name="Grabowski S."/>
            <person name="Apolinario E."/>
            <person name="Schneider N."/>
            <person name="Marshall C.W."/>
            <person name="Sowers K.R."/>
        </authorList>
    </citation>
    <scope>NUCLEOTIDE SEQUENCE [LARGE SCALE GENOMIC DNA]</scope>
    <source>
        <strain evidence="8 9">DSM 12590</strain>
    </source>
</reference>
<dbReference type="Proteomes" id="UP001200932">
    <property type="component" value="Unassembled WGS sequence"/>
</dbReference>
<dbReference type="PANTHER" id="PTHR43255:SF1">
    <property type="entry name" value="IRON-SULFUR-BINDING OXIDOREDUCTASE FADF-RELATED"/>
    <property type="match status" value="1"/>
</dbReference>
<dbReference type="Pfam" id="PF02754">
    <property type="entry name" value="CCG"/>
    <property type="match status" value="2"/>
</dbReference>
<organism evidence="8 9">
    <name type="scientific">Dethiosulfovibrio acidaminovorans</name>
    <dbReference type="NCBI Taxonomy" id="133535"/>
    <lineage>
        <taxon>Bacteria</taxon>
        <taxon>Thermotogati</taxon>
        <taxon>Synergistota</taxon>
        <taxon>Synergistia</taxon>
        <taxon>Synergistales</taxon>
        <taxon>Dethiosulfovibrionaceae</taxon>
        <taxon>Dethiosulfovibrio</taxon>
    </lineage>
</organism>
<dbReference type="InterPro" id="IPR051460">
    <property type="entry name" value="HdrC_iron-sulfur_subunit"/>
</dbReference>
<feature type="compositionally biased region" description="Basic and acidic residues" evidence="6">
    <location>
        <begin position="245"/>
        <end position="264"/>
    </location>
</feature>
<feature type="region of interest" description="Disordered" evidence="6">
    <location>
        <begin position="245"/>
        <end position="279"/>
    </location>
</feature>
<dbReference type="InterPro" id="IPR017896">
    <property type="entry name" value="4Fe4S_Fe-S-bd"/>
</dbReference>
<dbReference type="PROSITE" id="PS00198">
    <property type="entry name" value="4FE4S_FER_1"/>
    <property type="match status" value="1"/>
</dbReference>
<evidence type="ECO:0000256" key="5">
    <source>
        <dbReference type="ARBA" id="ARBA00023014"/>
    </source>
</evidence>
<dbReference type="Gene3D" id="1.10.1060.10">
    <property type="entry name" value="Alpha-helical ferredoxin"/>
    <property type="match status" value="2"/>
</dbReference>
<gene>
    <name evidence="8" type="ORF">L2W31_05950</name>
</gene>
<dbReference type="PROSITE" id="PS51379">
    <property type="entry name" value="4FE4S_FER_2"/>
    <property type="match status" value="1"/>
</dbReference>
<comment type="caution">
    <text evidence="8">The sequence shown here is derived from an EMBL/GenBank/DDBJ whole genome shotgun (WGS) entry which is preliminary data.</text>
</comment>
<dbReference type="InterPro" id="IPR017900">
    <property type="entry name" value="4Fe4S_Fe_S_CS"/>
</dbReference>
<evidence type="ECO:0000313" key="8">
    <source>
        <dbReference type="EMBL" id="MCF4144867.1"/>
    </source>
</evidence>
<evidence type="ECO:0000256" key="1">
    <source>
        <dbReference type="ARBA" id="ARBA00022485"/>
    </source>
</evidence>
<keyword evidence="9" id="KW-1185">Reference proteome</keyword>
<evidence type="ECO:0000256" key="3">
    <source>
        <dbReference type="ARBA" id="ARBA00023002"/>
    </source>
</evidence>
<proteinExistence type="predicted"/>